<name>A0A2H3DCP9_ARMGA</name>
<dbReference type="Proteomes" id="UP000217790">
    <property type="component" value="Unassembled WGS sequence"/>
</dbReference>
<sequence length="66" mass="6970">NCLFKKNQCSGGHVISFGFIDTGKMVTDITVSGNTVTKSMYGLRIKVKAITTCAKVSGITYSGSFG</sequence>
<dbReference type="InterPro" id="IPR000743">
    <property type="entry name" value="Glyco_hydro_28"/>
</dbReference>
<protein>
    <submittedName>
        <fullName evidence="7">Endo-polygalacturonase</fullName>
    </submittedName>
</protein>
<dbReference type="GO" id="GO:0071555">
    <property type="term" value="P:cell wall organization"/>
    <property type="evidence" value="ECO:0007669"/>
    <property type="project" value="UniProtKB-KW"/>
</dbReference>
<proteinExistence type="inferred from homology"/>
<dbReference type="GO" id="GO:0005975">
    <property type="term" value="P:carbohydrate metabolic process"/>
    <property type="evidence" value="ECO:0007669"/>
    <property type="project" value="InterPro"/>
</dbReference>
<evidence type="ECO:0000256" key="6">
    <source>
        <dbReference type="RuleBase" id="RU361169"/>
    </source>
</evidence>
<evidence type="ECO:0000256" key="4">
    <source>
        <dbReference type="ARBA" id="ARBA00023295"/>
    </source>
</evidence>
<evidence type="ECO:0000256" key="5">
    <source>
        <dbReference type="ARBA" id="ARBA00023316"/>
    </source>
</evidence>
<evidence type="ECO:0000256" key="1">
    <source>
        <dbReference type="ARBA" id="ARBA00008834"/>
    </source>
</evidence>
<dbReference type="AlphaFoldDB" id="A0A2H3DCP9"/>
<keyword evidence="8" id="KW-1185">Reference proteome</keyword>
<keyword evidence="4 6" id="KW-0326">Glycosidase</keyword>
<dbReference type="STRING" id="47427.A0A2H3DCP9"/>
<reference evidence="8" key="1">
    <citation type="journal article" date="2017" name="Nat. Ecol. Evol.">
        <title>Genome expansion and lineage-specific genetic innovations in the forest pathogenic fungi Armillaria.</title>
        <authorList>
            <person name="Sipos G."/>
            <person name="Prasanna A.N."/>
            <person name="Walter M.C."/>
            <person name="O'Connor E."/>
            <person name="Balint B."/>
            <person name="Krizsan K."/>
            <person name="Kiss B."/>
            <person name="Hess J."/>
            <person name="Varga T."/>
            <person name="Slot J."/>
            <person name="Riley R."/>
            <person name="Boka B."/>
            <person name="Rigling D."/>
            <person name="Barry K."/>
            <person name="Lee J."/>
            <person name="Mihaltcheva S."/>
            <person name="LaButti K."/>
            <person name="Lipzen A."/>
            <person name="Waldron R."/>
            <person name="Moloney N.M."/>
            <person name="Sperisen C."/>
            <person name="Kredics L."/>
            <person name="Vagvoelgyi C."/>
            <person name="Patrignani A."/>
            <person name="Fitzpatrick D."/>
            <person name="Nagy I."/>
            <person name="Doyle S."/>
            <person name="Anderson J.B."/>
            <person name="Grigoriev I.V."/>
            <person name="Gueldener U."/>
            <person name="Muensterkoetter M."/>
            <person name="Nagy L.G."/>
        </authorList>
    </citation>
    <scope>NUCLEOTIDE SEQUENCE [LARGE SCALE GENOMIC DNA]</scope>
    <source>
        <strain evidence="8">Ar21-2</strain>
    </source>
</reference>
<evidence type="ECO:0000256" key="3">
    <source>
        <dbReference type="ARBA" id="ARBA00022801"/>
    </source>
</evidence>
<feature type="non-terminal residue" evidence="7">
    <location>
        <position position="1"/>
    </location>
</feature>
<dbReference type="Gene3D" id="2.160.20.10">
    <property type="entry name" value="Single-stranded right-handed beta-helix, Pectin lyase-like"/>
    <property type="match status" value="1"/>
</dbReference>
<accession>A0A2H3DCP9</accession>
<feature type="non-terminal residue" evidence="7">
    <location>
        <position position="66"/>
    </location>
</feature>
<dbReference type="InterPro" id="IPR011050">
    <property type="entry name" value="Pectin_lyase_fold/virulence"/>
</dbReference>
<dbReference type="InParanoid" id="A0A2H3DCP9"/>
<gene>
    <name evidence="7" type="ORF">ARMGADRAFT_877373</name>
</gene>
<dbReference type="SUPFAM" id="SSF51126">
    <property type="entry name" value="Pectin lyase-like"/>
    <property type="match status" value="1"/>
</dbReference>
<evidence type="ECO:0000313" key="7">
    <source>
        <dbReference type="EMBL" id="PBK91900.1"/>
    </source>
</evidence>
<evidence type="ECO:0000313" key="8">
    <source>
        <dbReference type="Proteomes" id="UP000217790"/>
    </source>
</evidence>
<dbReference type="InterPro" id="IPR012334">
    <property type="entry name" value="Pectin_lyas_fold"/>
</dbReference>
<keyword evidence="5" id="KW-0961">Cell wall biogenesis/degradation</keyword>
<dbReference type="GO" id="GO:0004650">
    <property type="term" value="F:polygalacturonase activity"/>
    <property type="evidence" value="ECO:0007669"/>
    <property type="project" value="InterPro"/>
</dbReference>
<comment type="similarity">
    <text evidence="1 6">Belongs to the glycosyl hydrolase 28 family.</text>
</comment>
<dbReference type="EMBL" id="KZ293660">
    <property type="protein sequence ID" value="PBK91900.1"/>
    <property type="molecule type" value="Genomic_DNA"/>
</dbReference>
<dbReference type="OrthoDB" id="1546079at2759"/>
<keyword evidence="2" id="KW-0732">Signal</keyword>
<evidence type="ECO:0000256" key="2">
    <source>
        <dbReference type="ARBA" id="ARBA00022729"/>
    </source>
</evidence>
<dbReference type="Pfam" id="PF00295">
    <property type="entry name" value="Glyco_hydro_28"/>
    <property type="match status" value="1"/>
</dbReference>
<keyword evidence="3 6" id="KW-0378">Hydrolase</keyword>
<organism evidence="7 8">
    <name type="scientific">Armillaria gallica</name>
    <name type="common">Bulbous honey fungus</name>
    <name type="synonym">Armillaria bulbosa</name>
    <dbReference type="NCBI Taxonomy" id="47427"/>
    <lineage>
        <taxon>Eukaryota</taxon>
        <taxon>Fungi</taxon>
        <taxon>Dikarya</taxon>
        <taxon>Basidiomycota</taxon>
        <taxon>Agaricomycotina</taxon>
        <taxon>Agaricomycetes</taxon>
        <taxon>Agaricomycetidae</taxon>
        <taxon>Agaricales</taxon>
        <taxon>Marasmiineae</taxon>
        <taxon>Physalacriaceae</taxon>
        <taxon>Armillaria</taxon>
    </lineage>
</organism>